<feature type="region of interest" description="Disordered" evidence="1">
    <location>
        <begin position="86"/>
        <end position="124"/>
    </location>
</feature>
<accession>A0A4Y2NTR4</accession>
<feature type="region of interest" description="Disordered" evidence="1">
    <location>
        <begin position="1"/>
        <end position="58"/>
    </location>
</feature>
<comment type="caution">
    <text evidence="2">The sequence shown here is derived from an EMBL/GenBank/DDBJ whole genome shotgun (WGS) entry which is preliminary data.</text>
</comment>
<dbReference type="Proteomes" id="UP000499080">
    <property type="component" value="Unassembled WGS sequence"/>
</dbReference>
<feature type="compositionally biased region" description="Polar residues" evidence="1">
    <location>
        <begin position="115"/>
        <end position="124"/>
    </location>
</feature>
<feature type="compositionally biased region" description="Polar residues" evidence="1">
    <location>
        <begin position="19"/>
        <end position="37"/>
    </location>
</feature>
<feature type="compositionally biased region" description="Polar residues" evidence="1">
    <location>
        <begin position="1"/>
        <end position="10"/>
    </location>
</feature>
<name>A0A4Y2NTR4_ARAVE</name>
<dbReference type="AlphaFoldDB" id="A0A4Y2NTR4"/>
<sequence length="124" mass="14122">MQPHSAQWRETTLVDIGNRQPTHSSQDPTEYDTSVQVPQAPEPPPPKRPEKSRKERKCPSISLCAHSLMKQKQKCNISFVLLATKETPKDHSSNKDEAALSFLQYSKQDKIRPSQPETQNSKKK</sequence>
<proteinExistence type="predicted"/>
<dbReference type="EMBL" id="BGPR01009897">
    <property type="protein sequence ID" value="GBN42968.1"/>
    <property type="molecule type" value="Genomic_DNA"/>
</dbReference>
<reference evidence="2 3" key="1">
    <citation type="journal article" date="2019" name="Sci. Rep.">
        <title>Orb-weaving spider Araneus ventricosus genome elucidates the spidroin gene catalogue.</title>
        <authorList>
            <person name="Kono N."/>
            <person name="Nakamura H."/>
            <person name="Ohtoshi R."/>
            <person name="Moran D.A.P."/>
            <person name="Shinohara A."/>
            <person name="Yoshida Y."/>
            <person name="Fujiwara M."/>
            <person name="Mori M."/>
            <person name="Tomita M."/>
            <person name="Arakawa K."/>
        </authorList>
    </citation>
    <scope>NUCLEOTIDE SEQUENCE [LARGE SCALE GENOMIC DNA]</scope>
</reference>
<evidence type="ECO:0000313" key="3">
    <source>
        <dbReference type="Proteomes" id="UP000499080"/>
    </source>
</evidence>
<organism evidence="2 3">
    <name type="scientific">Araneus ventricosus</name>
    <name type="common">Orbweaver spider</name>
    <name type="synonym">Epeira ventricosa</name>
    <dbReference type="NCBI Taxonomy" id="182803"/>
    <lineage>
        <taxon>Eukaryota</taxon>
        <taxon>Metazoa</taxon>
        <taxon>Ecdysozoa</taxon>
        <taxon>Arthropoda</taxon>
        <taxon>Chelicerata</taxon>
        <taxon>Arachnida</taxon>
        <taxon>Araneae</taxon>
        <taxon>Araneomorphae</taxon>
        <taxon>Entelegynae</taxon>
        <taxon>Araneoidea</taxon>
        <taxon>Araneidae</taxon>
        <taxon>Araneus</taxon>
    </lineage>
</organism>
<keyword evidence="3" id="KW-1185">Reference proteome</keyword>
<protein>
    <submittedName>
        <fullName evidence="2">Uncharacterized protein</fullName>
    </submittedName>
</protein>
<gene>
    <name evidence="2" type="ORF">AVEN_243527_1</name>
</gene>
<evidence type="ECO:0000313" key="2">
    <source>
        <dbReference type="EMBL" id="GBN42968.1"/>
    </source>
</evidence>
<feature type="compositionally biased region" description="Basic and acidic residues" evidence="1">
    <location>
        <begin position="86"/>
        <end position="98"/>
    </location>
</feature>
<evidence type="ECO:0000256" key="1">
    <source>
        <dbReference type="SAM" id="MobiDB-lite"/>
    </source>
</evidence>